<comment type="caution">
    <text evidence="3">The sequence shown here is derived from an EMBL/GenBank/DDBJ whole genome shotgun (WGS) entry which is preliminary data.</text>
</comment>
<feature type="compositionally biased region" description="Basic and acidic residues" evidence="1">
    <location>
        <begin position="371"/>
        <end position="384"/>
    </location>
</feature>
<evidence type="ECO:0000313" key="3">
    <source>
        <dbReference type="EMBL" id="TWJ29416.1"/>
    </source>
</evidence>
<keyword evidence="2" id="KW-0812">Transmembrane</keyword>
<sequence length="384" mass="41100">MTGPEQARDPKRRDAERTDPVRQDPQGAREPLTARVARFLGAPFGLGVLACLVLAGWALWTGGITDGPVARDVRSSSVHVAPGVDLDEAAAERIIGNRRLVVLLLEPGADLREGCQDVKRAADGTVVLVLSREDDEYDTYGCALLPGRDDGNFGRAFVAEMTISNGIDGFVDRPLEALKVVTVNYDRLVKAGTVPDGTRTISPSLPRYLVAAAAVLAVLVGSALVYATGLRAGRLAADRRRLRDAHADRSSALSAATAVLAQQVIDLDQRYARMKPTAIAGDADHKAFVRDYPALVSDYTDLLDTVTPGRDRDDTDLTGVIQRVESLSRRADQLARTAQTARMARPRSGTGAADRSEPAGNRSAARSGAGHNERHAEIDESPPR</sequence>
<feature type="region of interest" description="Disordered" evidence="1">
    <location>
        <begin position="331"/>
        <end position="384"/>
    </location>
</feature>
<feature type="transmembrane region" description="Helical" evidence="2">
    <location>
        <begin position="208"/>
        <end position="233"/>
    </location>
</feature>
<feature type="transmembrane region" description="Helical" evidence="2">
    <location>
        <begin position="39"/>
        <end position="60"/>
    </location>
</feature>
<keyword evidence="2" id="KW-1133">Transmembrane helix</keyword>
<dbReference type="Proteomes" id="UP000319728">
    <property type="component" value="Unassembled WGS sequence"/>
</dbReference>
<reference evidence="3 4" key="1">
    <citation type="submission" date="2019-07" db="EMBL/GenBank/DDBJ databases">
        <title>R&amp;d 2014.</title>
        <authorList>
            <person name="Klenk H.-P."/>
        </authorList>
    </citation>
    <scope>NUCLEOTIDE SEQUENCE [LARGE SCALE GENOMIC DNA]</scope>
    <source>
        <strain evidence="3 4">DSM 43912</strain>
    </source>
</reference>
<keyword evidence="4" id="KW-1185">Reference proteome</keyword>
<evidence type="ECO:0000313" key="4">
    <source>
        <dbReference type="Proteomes" id="UP000319728"/>
    </source>
</evidence>
<dbReference type="AlphaFoldDB" id="A0A562WGM9"/>
<proteinExistence type="predicted"/>
<accession>A0A562WGM9</accession>
<dbReference type="EMBL" id="VLLP01000001">
    <property type="protein sequence ID" value="TWJ29416.1"/>
    <property type="molecule type" value="Genomic_DNA"/>
</dbReference>
<name>A0A562WGM9_9ACTN</name>
<protein>
    <submittedName>
        <fullName evidence="3">Uncharacterized protein</fullName>
    </submittedName>
</protein>
<gene>
    <name evidence="3" type="ORF">JD81_02926</name>
</gene>
<feature type="region of interest" description="Disordered" evidence="1">
    <location>
        <begin position="1"/>
        <end position="29"/>
    </location>
</feature>
<feature type="compositionally biased region" description="Low complexity" evidence="1">
    <location>
        <begin position="359"/>
        <end position="370"/>
    </location>
</feature>
<evidence type="ECO:0000256" key="1">
    <source>
        <dbReference type="SAM" id="MobiDB-lite"/>
    </source>
</evidence>
<keyword evidence="2" id="KW-0472">Membrane</keyword>
<dbReference type="RefSeq" id="WP_186499855.1">
    <property type="nucleotide sequence ID" value="NZ_AP023438.1"/>
</dbReference>
<evidence type="ECO:0000256" key="2">
    <source>
        <dbReference type="SAM" id="Phobius"/>
    </source>
</evidence>
<feature type="compositionally biased region" description="Basic and acidic residues" evidence="1">
    <location>
        <begin position="1"/>
        <end position="22"/>
    </location>
</feature>
<organism evidence="3 4">
    <name type="scientific">Micromonospora sagamiensis</name>
    <dbReference type="NCBI Taxonomy" id="47875"/>
    <lineage>
        <taxon>Bacteria</taxon>
        <taxon>Bacillati</taxon>
        <taxon>Actinomycetota</taxon>
        <taxon>Actinomycetes</taxon>
        <taxon>Micromonosporales</taxon>
        <taxon>Micromonosporaceae</taxon>
        <taxon>Micromonospora</taxon>
    </lineage>
</organism>